<dbReference type="Gene3D" id="1.50.10.20">
    <property type="match status" value="1"/>
</dbReference>
<sequence>MSTYSSDQALASGLNWLKSMRRHDGYGGPVVHYWGNSLQYTGSRSDWSIEGLIATFIALDRKTKNSQWLERARWLGEKVIQSQQKNGAYLMSNFEGTPAFWKAAQPHECGVNNGLLMLAERLRELNDLAAEKFIIAAEKNVSNILLPCFWNEKAGTFQQYPLGQFDAAPNLFVPNKIATACESLIRLTELVGKKHYLEYAQQASNAILDHQSQEKLTQGGIFQANNRENIITFYTARCVRPLRLLGKMTKDPAYTRAARKAISFVASMQLSSGAFHFGIDSSGEIIHFPRFVAGNGEVLSALRTDESFDSIYSRGLAWVLSHQHQNGGFPSFEGLRQKNSCDSFLQGESWMDALPVVGWNDKILRLLAEESKALDMVLPPNVNEWEKQCVDGTISENQYSITVRGPRNYTFQKKARFSTSGFNPVKNIFFEVAVQQKPVVSDLAALGFRFVVRW</sequence>
<dbReference type="Proteomes" id="UP000596004">
    <property type="component" value="Chromosome"/>
</dbReference>
<dbReference type="AlphaFoldDB" id="A0A7T9DKS1"/>
<evidence type="ECO:0000313" key="1">
    <source>
        <dbReference type="EMBL" id="QQR93148.1"/>
    </source>
</evidence>
<gene>
    <name evidence="1" type="ORF">IPJ89_02835</name>
</gene>
<dbReference type="SUPFAM" id="SSF48239">
    <property type="entry name" value="Terpenoid cyclases/Protein prenyltransferases"/>
    <property type="match status" value="1"/>
</dbReference>
<dbReference type="InterPro" id="IPR008930">
    <property type="entry name" value="Terpenoid_cyclase/PrenylTrfase"/>
</dbReference>
<dbReference type="EMBL" id="CP064981">
    <property type="protein sequence ID" value="QQR93148.1"/>
    <property type="molecule type" value="Genomic_DNA"/>
</dbReference>
<protein>
    <submittedName>
        <fullName evidence="1">Uncharacterized protein</fullName>
    </submittedName>
</protein>
<accession>A0A7T9DKS1</accession>
<reference evidence="1" key="1">
    <citation type="submission" date="2020-11" db="EMBL/GenBank/DDBJ databases">
        <title>Connecting structure to function with the recovery of over 1000 high-quality activated sludge metagenome-assembled genomes encoding full-length rRNA genes using long-read sequencing.</title>
        <authorList>
            <person name="Singleton C.M."/>
            <person name="Petriglieri F."/>
            <person name="Kristensen J.M."/>
            <person name="Kirkegaard R.H."/>
            <person name="Michaelsen T.Y."/>
            <person name="Andersen M.H."/>
            <person name="Karst S.M."/>
            <person name="Dueholm M.S."/>
            <person name="Nielsen P.H."/>
            <person name="Albertsen M."/>
        </authorList>
    </citation>
    <scope>NUCLEOTIDE SEQUENCE</scope>
    <source>
        <strain evidence="1">Fred_18-Q3-R57-64_BAT3C.431</strain>
    </source>
</reference>
<proteinExistence type="predicted"/>
<name>A0A7T9DKS1_9ARCH</name>
<organism evidence="1">
    <name type="scientific">Candidatus Iainarchaeum sp</name>
    <dbReference type="NCBI Taxonomy" id="3101447"/>
    <lineage>
        <taxon>Archaea</taxon>
        <taxon>Candidatus Iainarchaeota</taxon>
        <taxon>Candidatus Iainarchaeia</taxon>
        <taxon>Candidatus Iainarchaeales</taxon>
        <taxon>Candidatus Iainarchaeaceae</taxon>
        <taxon>Candidatus Iainarchaeum</taxon>
    </lineage>
</organism>